<gene>
    <name evidence="2" type="ORF">DRJ00_08355</name>
</gene>
<sequence>MLRKATLFSMIGISYVFLLRAIGTFYPHLFRENVLLVQLIELFLFIATSSIVLFFLFFLKDYVSEQQIKIKNVTILVLVASIAMLLVHLRGLIMVFNVKAFSFLSKLHSIEPVVPWISSILTATFFIVFYKNLNREQAILRKPIFLAAFASALMLFVRSLILFNYYVRVQGFRWFADLPQKIAFTLMPILTFNFAVMLYFFFIFYKHVGEIKLEGKP</sequence>
<organism evidence="2 3">
    <name type="scientific">Aerophobetes bacterium</name>
    <dbReference type="NCBI Taxonomy" id="2030807"/>
    <lineage>
        <taxon>Bacteria</taxon>
        <taxon>Candidatus Aerophobota</taxon>
    </lineage>
</organism>
<evidence type="ECO:0000313" key="2">
    <source>
        <dbReference type="EMBL" id="RLE07314.1"/>
    </source>
</evidence>
<reference evidence="2 3" key="1">
    <citation type="submission" date="2018-06" db="EMBL/GenBank/DDBJ databases">
        <title>Extensive metabolic versatility and redundancy in microbially diverse, dynamic hydrothermal sediments.</title>
        <authorList>
            <person name="Dombrowski N."/>
            <person name="Teske A."/>
            <person name="Baker B.J."/>
        </authorList>
    </citation>
    <scope>NUCLEOTIDE SEQUENCE [LARGE SCALE GENOMIC DNA]</scope>
    <source>
        <strain evidence="2">B47_G16</strain>
    </source>
</reference>
<feature type="transmembrane region" description="Helical" evidence="1">
    <location>
        <begin position="113"/>
        <end position="133"/>
    </location>
</feature>
<feature type="transmembrane region" description="Helical" evidence="1">
    <location>
        <begin position="182"/>
        <end position="205"/>
    </location>
</feature>
<dbReference type="Proteomes" id="UP000279422">
    <property type="component" value="Unassembled WGS sequence"/>
</dbReference>
<proteinExistence type="predicted"/>
<name>A0A497E3I3_UNCAE</name>
<evidence type="ECO:0000313" key="3">
    <source>
        <dbReference type="Proteomes" id="UP000279422"/>
    </source>
</evidence>
<keyword evidence="1" id="KW-0812">Transmembrane</keyword>
<dbReference type="AlphaFoldDB" id="A0A497E3I3"/>
<comment type="caution">
    <text evidence="2">The sequence shown here is derived from an EMBL/GenBank/DDBJ whole genome shotgun (WGS) entry which is preliminary data.</text>
</comment>
<evidence type="ECO:0000256" key="1">
    <source>
        <dbReference type="SAM" id="Phobius"/>
    </source>
</evidence>
<feature type="transmembrane region" description="Helical" evidence="1">
    <location>
        <begin position="145"/>
        <end position="167"/>
    </location>
</feature>
<feature type="transmembrane region" description="Helical" evidence="1">
    <location>
        <begin position="7"/>
        <end position="29"/>
    </location>
</feature>
<protein>
    <submittedName>
        <fullName evidence="2">Uncharacterized protein</fullName>
    </submittedName>
</protein>
<feature type="transmembrane region" description="Helical" evidence="1">
    <location>
        <begin position="35"/>
        <end position="58"/>
    </location>
</feature>
<keyword evidence="1" id="KW-0472">Membrane</keyword>
<feature type="transmembrane region" description="Helical" evidence="1">
    <location>
        <begin position="70"/>
        <end position="93"/>
    </location>
</feature>
<keyword evidence="1" id="KW-1133">Transmembrane helix</keyword>
<accession>A0A497E3I3</accession>
<dbReference type="EMBL" id="QMPZ01000177">
    <property type="protein sequence ID" value="RLE07314.1"/>
    <property type="molecule type" value="Genomic_DNA"/>
</dbReference>